<evidence type="ECO:0000256" key="4">
    <source>
        <dbReference type="ARBA" id="ARBA00022676"/>
    </source>
</evidence>
<comment type="caution">
    <text evidence="14">The sequence shown here is derived from an EMBL/GenBank/DDBJ whole genome shotgun (WGS) entry which is preliminary data.</text>
</comment>
<dbReference type="GO" id="GO:0005886">
    <property type="term" value="C:plasma membrane"/>
    <property type="evidence" value="ECO:0007669"/>
    <property type="project" value="UniProtKB-SubCell"/>
</dbReference>
<feature type="domain" description="Glycosyl transferase family 51" evidence="13">
    <location>
        <begin position="140"/>
        <end position="301"/>
    </location>
</feature>
<evidence type="ECO:0000313" key="14">
    <source>
        <dbReference type="EMBL" id="MBB6133468.1"/>
    </source>
</evidence>
<dbReference type="Pfam" id="PF00912">
    <property type="entry name" value="Transgly"/>
    <property type="match status" value="1"/>
</dbReference>
<dbReference type="InterPro" id="IPR050396">
    <property type="entry name" value="Glycosyltr_51/Transpeptidase"/>
</dbReference>
<evidence type="ECO:0000256" key="8">
    <source>
        <dbReference type="ARBA" id="ARBA00023136"/>
    </source>
</evidence>
<sequence>MLRGTAEIHVTLGKRARAVAHHVEFLRSKGMPYDRMDGQGRTSRFALGVTLTAWPSCTFPAARRPPPAVHTLGGRVRQTCAVHAGPLYEGNWMRKKLVLNIGLGLPLLLAAYLCTVAAWSATVVDEVFADYPVPLGAGVLSPSQQDILLKIEDPTFFQHGGVSLANGQGVTTITSSLAREVFLFHHELSGPKGVFQSFYRAVFNCCKKIDLGRDVMAVVLDKRLDKQRQLSLYAQQVYMGRANGRQVRGFEQAAAVYLGKPLARASDTEFAGLVGMIQAPNQYNPLSNRAAYEQRAARVIAVVQGRCLPDGWFDTGYEHCAQ</sequence>
<evidence type="ECO:0000256" key="11">
    <source>
        <dbReference type="ARBA" id="ARBA00049902"/>
    </source>
</evidence>
<proteinExistence type="predicted"/>
<evidence type="ECO:0000313" key="15">
    <source>
        <dbReference type="Proteomes" id="UP000540787"/>
    </source>
</evidence>
<comment type="pathway">
    <text evidence="2">Cell wall biogenesis; peptidoglycan biosynthesis.</text>
</comment>
<dbReference type="GO" id="GO:0071555">
    <property type="term" value="P:cell wall organization"/>
    <property type="evidence" value="ECO:0007669"/>
    <property type="project" value="UniProtKB-KW"/>
</dbReference>
<dbReference type="RefSeq" id="WP_183552912.1">
    <property type="nucleotide sequence ID" value="NZ_JACHBX010000001.1"/>
</dbReference>
<dbReference type="GO" id="GO:0009002">
    <property type="term" value="F:serine-type D-Ala-D-Ala carboxypeptidase activity"/>
    <property type="evidence" value="ECO:0007669"/>
    <property type="project" value="UniProtKB-EC"/>
</dbReference>
<evidence type="ECO:0000259" key="13">
    <source>
        <dbReference type="Pfam" id="PF00912"/>
    </source>
</evidence>
<evidence type="ECO:0000256" key="1">
    <source>
        <dbReference type="ARBA" id="ARBA00004236"/>
    </source>
</evidence>
<dbReference type="InterPro" id="IPR036950">
    <property type="entry name" value="PBP_transglycosylase"/>
</dbReference>
<dbReference type="GO" id="GO:0008955">
    <property type="term" value="F:peptidoglycan glycosyltransferase activity"/>
    <property type="evidence" value="ECO:0007669"/>
    <property type="project" value="UniProtKB-EC"/>
</dbReference>
<keyword evidence="8 12" id="KW-0472">Membrane</keyword>
<evidence type="ECO:0000256" key="5">
    <source>
        <dbReference type="ARBA" id="ARBA00022679"/>
    </source>
</evidence>
<gene>
    <name evidence="14" type="ORF">HD842_001579</name>
</gene>
<organism evidence="14 15">
    <name type="scientific">Massilia aurea</name>
    <dbReference type="NCBI Taxonomy" id="373040"/>
    <lineage>
        <taxon>Bacteria</taxon>
        <taxon>Pseudomonadati</taxon>
        <taxon>Pseudomonadota</taxon>
        <taxon>Betaproteobacteria</taxon>
        <taxon>Burkholderiales</taxon>
        <taxon>Oxalobacteraceae</taxon>
        <taxon>Telluria group</taxon>
        <taxon>Massilia</taxon>
    </lineage>
</organism>
<evidence type="ECO:0000256" key="3">
    <source>
        <dbReference type="ARBA" id="ARBA00022475"/>
    </source>
</evidence>
<evidence type="ECO:0000256" key="7">
    <source>
        <dbReference type="ARBA" id="ARBA00022984"/>
    </source>
</evidence>
<evidence type="ECO:0000256" key="9">
    <source>
        <dbReference type="ARBA" id="ARBA00023316"/>
    </source>
</evidence>
<keyword evidence="12" id="KW-1133">Transmembrane helix</keyword>
<comment type="subcellular location">
    <subcellularLocation>
        <location evidence="1">Cell membrane</location>
    </subcellularLocation>
</comment>
<keyword evidence="12" id="KW-0812">Transmembrane</keyword>
<keyword evidence="5" id="KW-0808">Transferase</keyword>
<keyword evidence="9" id="KW-0961">Cell wall biogenesis/degradation</keyword>
<reference evidence="14 15" key="1">
    <citation type="submission" date="2020-08" db="EMBL/GenBank/DDBJ databases">
        <title>The Agave Microbiome: Exploring the role of microbial communities in plant adaptations to desert environments.</title>
        <authorList>
            <person name="Partida-Martinez L.P."/>
        </authorList>
    </citation>
    <scope>NUCLEOTIDE SEQUENCE [LARGE SCALE GENOMIC DNA]</scope>
    <source>
        <strain evidence="14 15">AT3.2</strain>
    </source>
</reference>
<evidence type="ECO:0000256" key="12">
    <source>
        <dbReference type="SAM" id="Phobius"/>
    </source>
</evidence>
<dbReference type="AlphaFoldDB" id="A0A7X0CDK5"/>
<keyword evidence="6" id="KW-0133">Cell shape</keyword>
<dbReference type="InterPro" id="IPR023346">
    <property type="entry name" value="Lysozyme-like_dom_sf"/>
</dbReference>
<protein>
    <recommendedName>
        <fullName evidence="13">Glycosyl transferase family 51 domain-containing protein</fullName>
    </recommendedName>
</protein>
<dbReference type="GO" id="GO:0008360">
    <property type="term" value="P:regulation of cell shape"/>
    <property type="evidence" value="ECO:0007669"/>
    <property type="project" value="UniProtKB-KW"/>
</dbReference>
<accession>A0A7X0CDK5</accession>
<dbReference type="GO" id="GO:0009252">
    <property type="term" value="P:peptidoglycan biosynthetic process"/>
    <property type="evidence" value="ECO:0007669"/>
    <property type="project" value="UniProtKB-KW"/>
</dbReference>
<dbReference type="GO" id="GO:0030288">
    <property type="term" value="C:outer membrane-bounded periplasmic space"/>
    <property type="evidence" value="ECO:0007669"/>
    <property type="project" value="TreeGrafter"/>
</dbReference>
<keyword evidence="3" id="KW-1003">Cell membrane</keyword>
<evidence type="ECO:0000256" key="6">
    <source>
        <dbReference type="ARBA" id="ARBA00022960"/>
    </source>
</evidence>
<keyword evidence="15" id="KW-1185">Reference proteome</keyword>
<dbReference type="PANTHER" id="PTHR32282:SF11">
    <property type="entry name" value="PENICILLIN-BINDING PROTEIN 1B"/>
    <property type="match status" value="1"/>
</dbReference>
<dbReference type="InterPro" id="IPR001264">
    <property type="entry name" value="Glyco_trans_51"/>
</dbReference>
<keyword evidence="4" id="KW-0328">Glycosyltransferase</keyword>
<dbReference type="PANTHER" id="PTHR32282">
    <property type="entry name" value="BINDING PROTEIN TRANSPEPTIDASE, PUTATIVE-RELATED"/>
    <property type="match status" value="1"/>
</dbReference>
<evidence type="ECO:0000256" key="10">
    <source>
        <dbReference type="ARBA" id="ARBA00034000"/>
    </source>
</evidence>
<evidence type="ECO:0000256" key="2">
    <source>
        <dbReference type="ARBA" id="ARBA00004752"/>
    </source>
</evidence>
<dbReference type="EMBL" id="JACHBX010000001">
    <property type="protein sequence ID" value="MBB6133468.1"/>
    <property type="molecule type" value="Genomic_DNA"/>
</dbReference>
<dbReference type="Gene3D" id="1.10.3810.10">
    <property type="entry name" value="Biosynthetic peptidoglycan transglycosylase-like"/>
    <property type="match status" value="1"/>
</dbReference>
<comment type="catalytic activity">
    <reaction evidence="10">
        <text>Preferential cleavage: (Ac)2-L-Lys-D-Ala-|-D-Ala. Also transpeptidation of peptidyl-alanyl moieties that are N-acyl substituents of D-alanine.</text>
        <dbReference type="EC" id="3.4.16.4"/>
    </reaction>
</comment>
<feature type="transmembrane region" description="Helical" evidence="12">
    <location>
        <begin position="97"/>
        <end position="119"/>
    </location>
</feature>
<dbReference type="Proteomes" id="UP000540787">
    <property type="component" value="Unassembled WGS sequence"/>
</dbReference>
<name>A0A7X0CDK5_9BURK</name>
<dbReference type="SUPFAM" id="SSF53955">
    <property type="entry name" value="Lysozyme-like"/>
    <property type="match status" value="1"/>
</dbReference>
<comment type="catalytic activity">
    <reaction evidence="11">
        <text>[GlcNAc-(1-&gt;4)-Mur2Ac(oyl-L-Ala-gamma-D-Glu-L-Lys-D-Ala-D-Ala)](n)-di-trans,octa-cis-undecaprenyl diphosphate + beta-D-GlcNAc-(1-&gt;4)-Mur2Ac(oyl-L-Ala-gamma-D-Glu-L-Lys-D-Ala-D-Ala)-di-trans,octa-cis-undecaprenyl diphosphate = [GlcNAc-(1-&gt;4)-Mur2Ac(oyl-L-Ala-gamma-D-Glu-L-Lys-D-Ala-D-Ala)](n+1)-di-trans,octa-cis-undecaprenyl diphosphate + di-trans,octa-cis-undecaprenyl diphosphate + H(+)</text>
        <dbReference type="Rhea" id="RHEA:23708"/>
        <dbReference type="Rhea" id="RHEA-COMP:9602"/>
        <dbReference type="Rhea" id="RHEA-COMP:9603"/>
        <dbReference type="ChEBI" id="CHEBI:15378"/>
        <dbReference type="ChEBI" id="CHEBI:58405"/>
        <dbReference type="ChEBI" id="CHEBI:60033"/>
        <dbReference type="ChEBI" id="CHEBI:78435"/>
        <dbReference type="EC" id="2.4.99.28"/>
    </reaction>
</comment>
<keyword evidence="7" id="KW-0573">Peptidoglycan synthesis</keyword>